<comment type="similarity">
    <text evidence="14 15">Belongs to the HIV-1 VPU protein family.</text>
</comment>
<dbReference type="GO" id="GO:0042609">
    <property type="term" value="F:CD4 receptor binding"/>
    <property type="evidence" value="ECO:0007669"/>
    <property type="project" value="UniProtKB-UniRule"/>
</dbReference>
<protein>
    <recommendedName>
        <fullName evidence="2 14">Protein Vpu</fullName>
    </recommendedName>
    <alternativeName>
        <fullName evidence="13 14">U ORF protein</fullName>
    </alternativeName>
    <alternativeName>
        <fullName evidence="12 14">Viral protein U</fullName>
    </alternativeName>
</protein>
<dbReference type="SUPFAM" id="SSF57647">
    <property type="entry name" value="HIV-1 VPU cytoplasmic domain"/>
    <property type="match status" value="1"/>
</dbReference>
<comment type="subunit">
    <text evidence="14">Homopentamer. Interacts with host CD4 and BRTC; these interactions induce proteasomal degradation of CD4. Interacts with host BST2; this interaction leads to the degradation of host BST2. Interacts with host FBXW11. Interacts with host AP1M1; this interaction plays a role in the mistrafficking and subsequent degradation of host BST2. Interacts with host RANBP2; this interaction allows Vpu to down-regulate host BLM sumoylation.</text>
</comment>
<evidence type="ECO:0000256" key="5">
    <source>
        <dbReference type="ARBA" id="ARBA00022581"/>
    </source>
</evidence>
<dbReference type="InterPro" id="IPR008187">
    <property type="entry name" value="Vpu"/>
</dbReference>
<evidence type="ECO:0000256" key="9">
    <source>
        <dbReference type="ARBA" id="ARBA00023065"/>
    </source>
</evidence>
<keyword evidence="6 14" id="KW-0812">Transmembrane</keyword>
<accession>L7TU13</accession>
<organismHost>
    <name type="scientific">Homo sapiens</name>
    <name type="common">Human</name>
    <dbReference type="NCBI Taxonomy" id="9606"/>
</organismHost>
<comment type="miscellaneous">
    <text evidence="14">HIV-1 lineages are divided in three main groups, M (for Major), O (for Outlier), and N (for New, or Non-M, Non-O). The vast majority of strains found worldwide belong to the group M. Group O seems to be endemic to and largely confined to Cameroon and neighboring countries in West Central Africa, where these viruses represent a small minority of HIV-1 strains. The group N is represented by a limited number of isolates from Cameroonian persons. The group M is further subdivided in 9 clades or subtypes (A to D, F to H, J and K).</text>
</comment>
<keyword evidence="4 14" id="KW-0597">Phosphoprotein</keyword>
<keyword evidence="14" id="KW-0922">Interferon antiviral system evasion</keyword>
<evidence type="ECO:0000256" key="6">
    <source>
        <dbReference type="ARBA" id="ARBA00022692"/>
    </source>
</evidence>
<evidence type="ECO:0000313" key="16">
    <source>
        <dbReference type="EMBL" id="AGC37230.1"/>
    </source>
</evidence>
<dbReference type="HAMAP" id="MF_04082">
    <property type="entry name" value="HIV_VPU"/>
    <property type="match status" value="1"/>
</dbReference>
<keyword evidence="8 14" id="KW-1043">Host membrane</keyword>
<keyword evidence="7 14" id="KW-0053">Apoptosis</keyword>
<comment type="activity regulation">
    <text evidence="14">Ion channel activity is inhibited by hexamethylene amiloride in vitro.</text>
</comment>
<comment type="caution">
    <text evidence="14">Lacks conserved residue(s) required for the propagation of feature annotation.</text>
</comment>
<comment type="domain">
    <text evidence="14">The N-terminus and transmembrane domains are required for self-oligomerization and proper virion budding, whereas the cytoplasmic domain is required for CD4 degradation. The cytoplasmic domain is composed of 2 amphipathic alpha helix that form a U-shape.</text>
</comment>
<gene>
    <name evidence="14 15 16" type="primary">vpu</name>
</gene>
<keyword evidence="11 14" id="KW-0407">Ion channel</keyword>
<organism evidence="16 17">
    <name type="scientific">Human immunodeficiency virus type 1</name>
    <name type="common">HIV-1</name>
    <dbReference type="NCBI Taxonomy" id="11676"/>
    <lineage>
        <taxon>Viruses</taxon>
        <taxon>Riboviria</taxon>
        <taxon>Pararnavirae</taxon>
        <taxon>Artverviricota</taxon>
        <taxon>Revtraviricetes</taxon>
        <taxon>Ortervirales</taxon>
        <taxon>Retroviridae</taxon>
        <taxon>Orthoretrovirinae</taxon>
        <taxon>Lentivirus</taxon>
        <taxon>Lentivirus humimdef1</taxon>
    </lineage>
</organism>
<comment type="subcellular location">
    <subcellularLocation>
        <location evidence="1 14 15">Host membrane</location>
        <topology evidence="1 14 15">Single-pass type I membrane protein</topology>
    </subcellularLocation>
</comment>
<evidence type="ECO:0000313" key="17">
    <source>
        <dbReference type="Proteomes" id="UP000126314"/>
    </source>
</evidence>
<evidence type="ECO:0000256" key="4">
    <source>
        <dbReference type="ARBA" id="ARBA00022553"/>
    </source>
</evidence>
<evidence type="ECO:0000256" key="8">
    <source>
        <dbReference type="ARBA" id="ARBA00022870"/>
    </source>
</evidence>
<keyword evidence="14" id="KW-1114">Inhibition of host interferon signaling pathway by virus</keyword>
<evidence type="ECO:0000256" key="11">
    <source>
        <dbReference type="ARBA" id="ARBA00023303"/>
    </source>
</evidence>
<dbReference type="GO" id="GO:0052170">
    <property type="term" value="P:symbiont-mediated suppression of host innate immune response"/>
    <property type="evidence" value="ECO:0007669"/>
    <property type="project" value="UniProtKB-KW"/>
</dbReference>
<comment type="function">
    <text evidence="15">Enhances virion budding by targeting host CD4 and Tetherin/BST2 to proteasome degradation. Degradation of CD4 prevents any unwanted premature interactions between viral Env and its host receptor CD4 in the endoplasmic reticulum. Degradation of antiretroviral protein Tetherin/BST2 is important for virion budding, as BST2 tethers new viral particles to the host cell membrane. Mechanistically, Vpu bridges either CD4 or BST2 to BTRC, a substrate recognition subunit of the Skp1/Cullin/F-box protein E3 ubiquitin ligase, induces their ubiquitination and subsequent proteasomal degradation. The alteration of the E3 ligase specificity by Vpu seems to promote the degradation of host IKBKB, leading to NF-kappa-B down-regulation and subsequent apoptosis. Acts as a viroporin that forms an oligomeric ion channel in membranes. Modulates the host DNA repair mechanisms to promote degradation of nuclear viral cDNA in cells that are already productively infected in order to suppress immune sensing and proviral hyper-integration (superinfection). Manipulates PML-NBs and modulates SUMOylation of host BLM protein thereby enhancing its DNA-end processing activity toward viral unintegrated linear DNA. Also inhibits RAD52-mediated homologous repair of viral cDNA, preventing the generation of dead-end circular forms of single copies of the long terminal repeat and permitting sustained nucleolytic attack.</text>
</comment>
<evidence type="ECO:0000256" key="10">
    <source>
        <dbReference type="ARBA" id="ARBA00023136"/>
    </source>
</evidence>
<keyword evidence="9 14" id="KW-0406">Ion transport</keyword>
<feature type="topological domain" description="Extracellular" evidence="14">
    <location>
        <begin position="1"/>
        <end position="11"/>
    </location>
</feature>
<dbReference type="GO" id="GO:0032801">
    <property type="term" value="P:receptor catabolic process"/>
    <property type="evidence" value="ECO:0007669"/>
    <property type="project" value="UniProtKB-UniRule"/>
</dbReference>
<dbReference type="Pfam" id="PF00558">
    <property type="entry name" value="Vpu"/>
    <property type="match status" value="1"/>
</dbReference>
<dbReference type="GO" id="GO:0039587">
    <property type="term" value="P:symbiont-mediated-mediated suppression of host tetherin activity"/>
    <property type="evidence" value="ECO:0007669"/>
    <property type="project" value="UniProtKB-UniRule"/>
</dbReference>
<name>L7TU13_HV1</name>
<keyword evidence="3 14" id="KW-0813">Transport</keyword>
<feature type="transmembrane region" description="Helical" evidence="15">
    <location>
        <begin position="12"/>
        <end position="33"/>
    </location>
</feature>
<evidence type="ECO:0000256" key="12">
    <source>
        <dbReference type="ARBA" id="ARBA00030659"/>
    </source>
</evidence>
<comment type="PTM">
    <text evidence="14">Phosphorylated by host CK2. This phosphorylation is necessary for interaction with human BTRC and degradation of CD4.</text>
</comment>
<evidence type="ECO:0000256" key="7">
    <source>
        <dbReference type="ARBA" id="ARBA00022703"/>
    </source>
</evidence>
<keyword evidence="5 14" id="KW-0945">Host-virus interaction</keyword>
<keyword evidence="10 14" id="KW-0472">Membrane</keyword>
<evidence type="ECO:0000256" key="1">
    <source>
        <dbReference type="ARBA" id="ARBA00004313"/>
    </source>
</evidence>
<dbReference type="GO" id="GO:0039502">
    <property type="term" value="P:symbiont-mediated suppression of host type I interferon-mediated signaling pathway"/>
    <property type="evidence" value="ECO:0007669"/>
    <property type="project" value="UniProtKB-UniRule"/>
</dbReference>
<dbReference type="EMBL" id="JX976710">
    <property type="protein sequence ID" value="AGC37230.1"/>
    <property type="molecule type" value="Genomic_RNA"/>
</dbReference>
<dbReference type="GO" id="GO:0016020">
    <property type="term" value="C:membrane"/>
    <property type="evidence" value="ECO:0007669"/>
    <property type="project" value="UniProtKB-UniRule"/>
</dbReference>
<dbReference type="GO" id="GO:0033644">
    <property type="term" value="C:host cell membrane"/>
    <property type="evidence" value="ECO:0007669"/>
    <property type="project" value="UniProtKB-SubCell"/>
</dbReference>
<dbReference type="Proteomes" id="UP000126314">
    <property type="component" value="Genome"/>
</dbReference>
<dbReference type="GO" id="GO:0005261">
    <property type="term" value="F:monoatomic cation channel activity"/>
    <property type="evidence" value="ECO:0007669"/>
    <property type="project" value="UniProtKB-UniRule"/>
</dbReference>
<evidence type="ECO:0000256" key="3">
    <source>
        <dbReference type="ARBA" id="ARBA00022448"/>
    </source>
</evidence>
<comment type="function">
    <text evidence="14">Enhances virion budding, by targeting human CD4 and Tetherin/BST2 to proteasome degradation. Degradation of CD4 prevents any unwanted premature interactions between viral Env and its host receptor CD4 in the endoplasmic reticulum. Degradation of antiretroviral protein Tetherin/BST2 is important for virion budding, as BST2 tethers new viral particles to the host cell membrane. Mechanistically, Vpu bridges either CD4 or BST2 to BTRC, a substrate recognition subunit of the Skp1/Cullin/F-box protein E3 ubiquitin ligase, induces their ubiquitination and subsequent proteasomal degradation. The alteration of the E3 ligase specificity by Vpu seems to promote the degradation of host IKBKB, leading to NF-kappa-B down-regulation and subsequent apoptosis. Acts as a viroporin that forms an oligomeric ion channel in membranes. Modulates the host DNA repair mechanisms to promote degradation of nuclear viral cDNA in cells that are already productively infected in order to suppress immune sensing and proviral hyper-integration (superinfection). Manipulates PML-NBs and modulates SUMOylation of host BLM protein thereby enhancing its DNA-end processing activity toward viral unintegrated linear DNA. Also inhibits RAD52-mediated homologous repair of viral cDNA, preventing the generation of dead-end circular forms of single copies of the long terminal repeat and permitting sustained nucleolytic attack.</text>
</comment>
<keyword evidence="14 15" id="KW-1133">Transmembrane helix</keyword>
<reference evidence="16 17" key="1">
    <citation type="journal article" date="2013" name="J. Clin. Invest.">
        <title>Vertical T cell immunodominance and epitope entropy determine HIV-1 escape.</title>
        <authorList>
            <consortium name="CHAVI Core B"/>
            <person name="Liu M.K."/>
            <person name="Hawkins N."/>
            <person name="Ritchie A.J."/>
            <person name="Ganusov V.V."/>
            <person name="Whale V."/>
            <person name="Brackenridge S."/>
            <person name="Li H."/>
            <person name="Pavlicek J.W."/>
            <person name="Cai F."/>
            <person name="Rose-Abrahams M."/>
            <person name="Treurnicht F."/>
            <person name="Hraber P."/>
            <person name="Riou C."/>
            <person name="Gray C."/>
            <person name="Ferrari G."/>
            <person name="Tanner R."/>
            <person name="Ping L.H."/>
            <person name="Anderson J.A."/>
            <person name="Swanstrom R."/>
            <person name="B C.C."/>
            <person name="Cohen M."/>
            <person name="Karim S.S."/>
            <person name="Haynes B."/>
            <person name="Borrow P."/>
            <person name="Perelson A.S."/>
            <person name="Shaw G.M."/>
            <person name="Hahn B.H."/>
            <person name="Williamson C."/>
            <person name="Korber B.T."/>
            <person name="Gao F."/>
            <person name="Self S."/>
            <person name="McMichael A."/>
            <person name="Goonetilleke N."/>
        </authorList>
    </citation>
    <scope>NUCLEOTIDE SEQUENCE [LARGE SCALE GENOMIC DNA]</scope>
    <source>
        <strain evidence="16">C.CAP45.w05.21dps.2_00</strain>
    </source>
</reference>
<evidence type="ECO:0000256" key="13">
    <source>
        <dbReference type="ARBA" id="ARBA00031215"/>
    </source>
</evidence>
<dbReference type="GO" id="GO:0019076">
    <property type="term" value="P:viral release from host cell"/>
    <property type="evidence" value="ECO:0007669"/>
    <property type="project" value="UniProtKB-UniRule"/>
</dbReference>
<keyword evidence="14" id="KW-1084">Inhibition of host tetherin by virus</keyword>
<evidence type="ECO:0000256" key="2">
    <source>
        <dbReference type="ARBA" id="ARBA00018094"/>
    </source>
</evidence>
<evidence type="ECO:0000256" key="14">
    <source>
        <dbReference type="HAMAP-Rule" id="MF_04082"/>
    </source>
</evidence>
<keyword evidence="14" id="KW-1090">Inhibition of host innate immune response by virus</keyword>
<keyword evidence="14" id="KW-0899">Viral immunoevasion</keyword>
<dbReference type="Gene3D" id="1.10.195.10">
    <property type="entry name" value="HIV-1 VPU cytoplasmic domain"/>
    <property type="match status" value="1"/>
</dbReference>
<feature type="topological domain" description="Cytoplasmic" evidence="14">
    <location>
        <begin position="33"/>
        <end position="116"/>
    </location>
</feature>
<dbReference type="InterPro" id="IPR009032">
    <property type="entry name" value="Vpu_cyt_dom_sf"/>
</dbReference>
<evidence type="ECO:0000256" key="15">
    <source>
        <dbReference type="RuleBase" id="RU364058"/>
    </source>
</evidence>
<proteinExistence type="inferred from homology"/>
<sequence length="116" mass="13331">MLNLLAKVDYRLGVGALIIALIIAIVVWIIAYLEYRKLLRQRKIDWLIERIRERAEDSGNESEGDTEELATMVDMEHLRLLDANNLWGDGELVGHSLLWGTCVERSKSYSILCIRC</sequence>